<dbReference type="CDD" id="cd11286">
    <property type="entry name" value="ADF_cofilin_like"/>
    <property type="match status" value="1"/>
</dbReference>
<dbReference type="PANTHER" id="PTHR47798:SF2">
    <property type="entry name" value="CCHC-TYPE DOMAIN-CONTAINING PROTEIN"/>
    <property type="match status" value="1"/>
</dbReference>
<comment type="similarity">
    <text evidence="1">Belongs to the actin-binding proteins ADF family.</text>
</comment>
<proteinExistence type="inferred from homology"/>
<dbReference type="Pfam" id="PF00098">
    <property type="entry name" value="zf-CCHC"/>
    <property type="match status" value="2"/>
</dbReference>
<dbReference type="InterPro" id="IPR036875">
    <property type="entry name" value="Znf_CCHC_sf"/>
</dbReference>
<feature type="compositionally biased region" description="Gly residues" evidence="9">
    <location>
        <begin position="51"/>
        <end position="60"/>
    </location>
</feature>
<dbReference type="STRING" id="77586.A0A0D9W810"/>
<dbReference type="InterPro" id="IPR025836">
    <property type="entry name" value="Zn_knuckle_CX2CX4HX4C"/>
</dbReference>
<dbReference type="InterPro" id="IPR029006">
    <property type="entry name" value="ADF-H/Gelsolin-like_dom_sf"/>
</dbReference>
<dbReference type="FunFam" id="4.10.60.10:FF:000091">
    <property type="entry name" value="Zinc finger CCHC-type-containing 9"/>
    <property type="match status" value="1"/>
</dbReference>
<dbReference type="SMART" id="SM00102">
    <property type="entry name" value="ADF"/>
    <property type="match status" value="1"/>
</dbReference>
<accession>A0A0D9W810</accession>
<reference evidence="12 13" key="1">
    <citation type="submission" date="2012-08" db="EMBL/GenBank/DDBJ databases">
        <title>Oryza genome evolution.</title>
        <authorList>
            <person name="Wing R.A."/>
        </authorList>
    </citation>
    <scope>NUCLEOTIDE SEQUENCE</scope>
</reference>
<dbReference type="GO" id="GO:0003676">
    <property type="term" value="F:nucleic acid binding"/>
    <property type="evidence" value="ECO:0007669"/>
    <property type="project" value="InterPro"/>
</dbReference>
<keyword evidence="5" id="KW-0862">Zinc</keyword>
<dbReference type="InterPro" id="IPR002108">
    <property type="entry name" value="ADF-H"/>
</dbReference>
<evidence type="ECO:0000259" key="10">
    <source>
        <dbReference type="PROSITE" id="PS50158"/>
    </source>
</evidence>
<dbReference type="Pfam" id="PF14392">
    <property type="entry name" value="zf-CCHC_4"/>
    <property type="match status" value="2"/>
</dbReference>
<dbReference type="eggNOG" id="KOG1735">
    <property type="taxonomic scope" value="Eukaryota"/>
</dbReference>
<dbReference type="PANTHER" id="PTHR47798">
    <property type="entry name" value="OS04G0555800 PROTEIN"/>
    <property type="match status" value="1"/>
</dbReference>
<dbReference type="AlphaFoldDB" id="A0A0D9W810"/>
<feature type="domain" description="ADF-H" evidence="11">
    <location>
        <begin position="283"/>
        <end position="417"/>
    </location>
</feature>
<dbReference type="GO" id="GO:0030042">
    <property type="term" value="P:actin filament depolymerization"/>
    <property type="evidence" value="ECO:0007669"/>
    <property type="project" value="InterPro"/>
</dbReference>
<dbReference type="Gramene" id="LPERR04G17260.1">
    <property type="protein sequence ID" value="LPERR04G17260.1"/>
    <property type="gene ID" value="LPERR04G17260"/>
</dbReference>
<evidence type="ECO:0000256" key="9">
    <source>
        <dbReference type="SAM" id="MobiDB-lite"/>
    </source>
</evidence>
<evidence type="ECO:0000256" key="7">
    <source>
        <dbReference type="ARBA" id="ARBA00059193"/>
    </source>
</evidence>
<feature type="region of interest" description="Disordered" evidence="9">
    <location>
        <begin position="1"/>
        <end position="70"/>
    </location>
</feature>
<evidence type="ECO:0000256" key="8">
    <source>
        <dbReference type="PROSITE-ProRule" id="PRU00047"/>
    </source>
</evidence>
<keyword evidence="6" id="KW-0009">Actin-binding</keyword>
<dbReference type="Pfam" id="PF00241">
    <property type="entry name" value="Cofilin_ADF"/>
    <property type="match status" value="1"/>
</dbReference>
<reference evidence="12" key="3">
    <citation type="submission" date="2015-04" db="UniProtKB">
        <authorList>
            <consortium name="EnsemblPlants"/>
        </authorList>
    </citation>
    <scope>IDENTIFICATION</scope>
</reference>
<evidence type="ECO:0000313" key="12">
    <source>
        <dbReference type="EnsemblPlants" id="LPERR04G17260.1"/>
    </source>
</evidence>
<protein>
    <recommendedName>
        <fullName evidence="14">ADF-H domain-containing protein</fullName>
    </recommendedName>
</protein>
<evidence type="ECO:0000256" key="2">
    <source>
        <dbReference type="ARBA" id="ARBA00022723"/>
    </source>
</evidence>
<evidence type="ECO:0000256" key="6">
    <source>
        <dbReference type="ARBA" id="ARBA00023203"/>
    </source>
</evidence>
<keyword evidence="13" id="KW-1185">Reference proteome</keyword>
<dbReference type="GO" id="GO:0003779">
    <property type="term" value="F:actin binding"/>
    <property type="evidence" value="ECO:0007669"/>
    <property type="project" value="UniProtKB-KW"/>
</dbReference>
<feature type="compositionally biased region" description="Low complexity" evidence="9">
    <location>
        <begin position="251"/>
        <end position="278"/>
    </location>
</feature>
<keyword evidence="4 8" id="KW-0863">Zinc-finger</keyword>
<feature type="compositionally biased region" description="Basic and acidic residues" evidence="9">
    <location>
        <begin position="216"/>
        <end position="229"/>
    </location>
</feature>
<dbReference type="Gene3D" id="3.40.20.10">
    <property type="entry name" value="Severin"/>
    <property type="match status" value="1"/>
</dbReference>
<dbReference type="Proteomes" id="UP000032180">
    <property type="component" value="Chromosome 4"/>
</dbReference>
<dbReference type="PROSITE" id="PS51263">
    <property type="entry name" value="ADF_H"/>
    <property type="match status" value="1"/>
</dbReference>
<evidence type="ECO:0000256" key="3">
    <source>
        <dbReference type="ARBA" id="ARBA00022737"/>
    </source>
</evidence>
<dbReference type="Gene3D" id="4.10.60.10">
    <property type="entry name" value="Zinc finger, CCHC-type"/>
    <property type="match status" value="2"/>
</dbReference>
<dbReference type="InterPro" id="IPR017904">
    <property type="entry name" value="ADF/Cofilin"/>
</dbReference>
<name>A0A0D9W810_9ORYZ</name>
<dbReference type="eggNOG" id="KOG4400">
    <property type="taxonomic scope" value="Eukaryota"/>
</dbReference>
<dbReference type="SUPFAM" id="SSF55753">
    <property type="entry name" value="Actin depolymerizing proteins"/>
    <property type="match status" value="1"/>
</dbReference>
<feature type="compositionally biased region" description="Basic residues" evidence="9">
    <location>
        <begin position="34"/>
        <end position="50"/>
    </location>
</feature>
<evidence type="ECO:0000256" key="5">
    <source>
        <dbReference type="ARBA" id="ARBA00022833"/>
    </source>
</evidence>
<feature type="region of interest" description="Disordered" evidence="9">
    <location>
        <begin position="216"/>
        <end position="278"/>
    </location>
</feature>
<evidence type="ECO:0000256" key="4">
    <source>
        <dbReference type="ARBA" id="ARBA00022771"/>
    </source>
</evidence>
<keyword evidence="3" id="KW-0677">Repeat</keyword>
<dbReference type="GO" id="GO:0015629">
    <property type="term" value="C:actin cytoskeleton"/>
    <property type="evidence" value="ECO:0007669"/>
    <property type="project" value="InterPro"/>
</dbReference>
<reference evidence="13" key="2">
    <citation type="submission" date="2013-12" db="EMBL/GenBank/DDBJ databases">
        <authorList>
            <person name="Yu Y."/>
            <person name="Lee S."/>
            <person name="de Baynast K."/>
            <person name="Wissotski M."/>
            <person name="Liu L."/>
            <person name="Talag J."/>
            <person name="Goicoechea J."/>
            <person name="Angelova A."/>
            <person name="Jetty R."/>
            <person name="Kudrna D."/>
            <person name="Golser W."/>
            <person name="Rivera L."/>
            <person name="Zhang J."/>
            <person name="Wing R."/>
        </authorList>
    </citation>
    <scope>NUCLEOTIDE SEQUENCE</scope>
</reference>
<dbReference type="SMART" id="SM00343">
    <property type="entry name" value="ZnF_C2HC"/>
    <property type="match status" value="5"/>
</dbReference>
<dbReference type="HOGENOM" id="CLU_684033_0_0_1"/>
<dbReference type="FunFam" id="3.40.20.10:FF:000025">
    <property type="entry name" value="Actin-depolymerizing factor 2"/>
    <property type="match status" value="1"/>
</dbReference>
<evidence type="ECO:0000259" key="11">
    <source>
        <dbReference type="PROSITE" id="PS51263"/>
    </source>
</evidence>
<evidence type="ECO:0000313" key="13">
    <source>
        <dbReference type="Proteomes" id="UP000032180"/>
    </source>
</evidence>
<comment type="function">
    <text evidence="7">Actin-depolymerizing protein. Severs actin filaments (F-actin) and binds to actin monomers.</text>
</comment>
<dbReference type="InterPro" id="IPR001878">
    <property type="entry name" value="Znf_CCHC"/>
</dbReference>
<dbReference type="SUPFAM" id="SSF57756">
    <property type="entry name" value="Retrovirus zinc finger-like domains"/>
    <property type="match status" value="2"/>
</dbReference>
<dbReference type="GO" id="GO:0008270">
    <property type="term" value="F:zinc ion binding"/>
    <property type="evidence" value="ECO:0007669"/>
    <property type="project" value="UniProtKB-KW"/>
</dbReference>
<feature type="domain" description="CCHC-type" evidence="10">
    <location>
        <begin position="129"/>
        <end position="144"/>
    </location>
</feature>
<evidence type="ECO:0000256" key="1">
    <source>
        <dbReference type="ARBA" id="ARBA00006844"/>
    </source>
</evidence>
<dbReference type="PROSITE" id="PS50158">
    <property type="entry name" value="ZF_CCHC"/>
    <property type="match status" value="2"/>
</dbReference>
<organism evidence="12 13">
    <name type="scientific">Leersia perrieri</name>
    <dbReference type="NCBI Taxonomy" id="77586"/>
    <lineage>
        <taxon>Eukaryota</taxon>
        <taxon>Viridiplantae</taxon>
        <taxon>Streptophyta</taxon>
        <taxon>Embryophyta</taxon>
        <taxon>Tracheophyta</taxon>
        <taxon>Spermatophyta</taxon>
        <taxon>Magnoliopsida</taxon>
        <taxon>Liliopsida</taxon>
        <taxon>Poales</taxon>
        <taxon>Poaceae</taxon>
        <taxon>BOP clade</taxon>
        <taxon>Oryzoideae</taxon>
        <taxon>Oryzeae</taxon>
        <taxon>Oryzinae</taxon>
        <taxon>Leersia</taxon>
    </lineage>
</organism>
<dbReference type="EnsemblPlants" id="LPERR04G17260.1">
    <property type="protein sequence ID" value="LPERR04G17260.1"/>
    <property type="gene ID" value="LPERR04G17260"/>
</dbReference>
<sequence length="417" mass="46095">MANQRQRLARKRFREANPGLFPANPTPPADGTKKKSKKKSNKKSMFKKTGKAGGGGGGAGRSKHPLRVPGMRPGERCFICKGTDHVAKACPEKALWEKNKICLLCRQRGHSLKNCPEKNDESQNLKKFCYNCGESGHSLSKCPKPIENGGTKFASCFVCKQQGHLSKNCPENKHGIYPKGGCCKICGEVTHLAKHCPNRGREDLISSREDALNAEEHHLEDNAVLRGGDDLDDDFIEAEEPKPTKAKKAKQSSSKSTTGTGDGDNNANAKAKAKQAPKVANSASGMAVGDECKLKFQDLKSKRSFRFITFKIDERTQQVVVDRLGQPGDTYDDFTASMPASECRYAVFDFDFVTDENCQKSKIFFISWSPDTSRVRSKMLYASSKDRFKRELDGIQVELQATDPSEMSMDIVKARAL</sequence>
<keyword evidence="2" id="KW-0479">Metal-binding</keyword>
<evidence type="ECO:0008006" key="14">
    <source>
        <dbReference type="Google" id="ProtNLM"/>
    </source>
</evidence>
<feature type="domain" description="CCHC-type" evidence="10">
    <location>
        <begin position="156"/>
        <end position="171"/>
    </location>
</feature>